<feature type="region of interest" description="Disordered" evidence="2">
    <location>
        <begin position="77"/>
        <end position="126"/>
    </location>
</feature>
<feature type="region of interest" description="Disordered" evidence="2">
    <location>
        <begin position="1"/>
        <end position="49"/>
    </location>
</feature>
<evidence type="ECO:0000256" key="1">
    <source>
        <dbReference type="SAM" id="Coils"/>
    </source>
</evidence>
<evidence type="ECO:0000256" key="2">
    <source>
        <dbReference type="SAM" id="MobiDB-lite"/>
    </source>
</evidence>
<feature type="region of interest" description="Disordered" evidence="2">
    <location>
        <begin position="631"/>
        <end position="678"/>
    </location>
</feature>
<feature type="compositionally biased region" description="Gly residues" evidence="2">
    <location>
        <begin position="1067"/>
        <end position="1076"/>
    </location>
</feature>
<proteinExistence type="predicted"/>
<feature type="compositionally biased region" description="Basic and acidic residues" evidence="2">
    <location>
        <begin position="767"/>
        <end position="779"/>
    </location>
</feature>
<feature type="coiled-coil region" evidence="1">
    <location>
        <begin position="866"/>
        <end position="925"/>
    </location>
</feature>
<feature type="region of interest" description="Disordered" evidence="2">
    <location>
        <begin position="1061"/>
        <end position="1094"/>
    </location>
</feature>
<feature type="region of interest" description="Disordered" evidence="2">
    <location>
        <begin position="726"/>
        <end position="852"/>
    </location>
</feature>
<feature type="compositionally biased region" description="Polar residues" evidence="2">
    <location>
        <begin position="657"/>
        <end position="671"/>
    </location>
</feature>
<feature type="region of interest" description="Disordered" evidence="2">
    <location>
        <begin position="1001"/>
        <end position="1047"/>
    </location>
</feature>
<reference evidence="4" key="1">
    <citation type="submission" date="2015-09" db="EMBL/GenBank/DDBJ databases">
        <authorList>
            <consortium name="Pathogen Informatics"/>
        </authorList>
    </citation>
    <scope>NUCLEOTIDE SEQUENCE [LARGE SCALE GENOMIC DNA]</scope>
    <source>
        <strain evidence="4">Lake Konstanz</strain>
    </source>
</reference>
<sequence length="1119" mass="120846">MPREENSSFRSTLSDEPDGDDFLSGGGGNVTPPPPDGLNFTSVPGKGAEAPPLIDVLATTDGATTATIAKPQPRFLGADGNASGSNAGAAASATSVAGGSGAGLNASMSTTHTATKGPPPTASKHSRRFMNPLVEREAADERRIRTTRENRQRIVVPRQRVVMSLPIAAQDEVRGMGLMLQTRYARMYGGAHAAAVAASAAGSLARNNARSQEILSELDLLWTFDVAAATSSTAAAAAHHRKAHEEESAIQLLSSRSTRHHLPPLPIVVCPKIHLSNDDARLLFRSGATRSGQYGVFVWNFVEESYDGTFQRGPTINNATATIATTTDVATSSSIKSPTSPLMREVGFVPKDPFHDFILLEDAEEHKKEDEGMMIPHDLRYLFDEIDDDEEALSRSGSRPPPRHDTTASSQQNPFNPSGEHEVHGKRNLLTLSILRVWAHHEKMAQRHSGGGGDSSKKSSSTPKNAQQQKQKRQDEQLLKRSREVLIDSPRSAYILLRNGQAASELSISANDALAEAKRQARIKSLQQEYLALCEQTSQADMIDIILGNPVVAHNHLPDVIVPTSPNVDMSFANVSFRTGGAGGTSFAQPSLTDIAAAVHQSGSAATHADGASHEKRAAASRLSITVGGNNLSAARSDRSSAAAAQDPASGDEDEIQQQQQHNMSTATVSSPHKEPRGKTVLSALERRLDHAVTAQNSASEQKLIAHKQHLAMLWGRELQRFTAEQEKERQVKKHVAAHHRLTALKASGRVKSERRSQRRLSGSPSSERRSKTAELTRGDDDDDSAYNSQGSDNDDDVHSNHSAPLVTPRGASSSQQQGNKGNSTSKSLTPQHGSPSTSVSGGGGGGQQQSVVDMSHWSPLERKRAEHKKNEAIRIEQLHKALEEKELASKQSQQRKRDQLKALCQEQSARMREVQEKCERNKRTKEFQGNLMLFRQEQHQADLDEYHHKKEQVCRTIQAVQHVNSLQEKKVQEVFVTTQRELLKTMFYEAQRRIASEQFKEEVARPKSRGSSSSPVPALLPHIGGGGTRGGGGGAQRRSGDHDNLGASVDLSSLPVVYESSTTGRSAGGGGGVGGAAELLIPPRTTAGGTRRRQWDAVVMASTKVKLTSVIKKNSASH</sequence>
<accession>A0A0S4IWD2</accession>
<feature type="region of interest" description="Disordered" evidence="2">
    <location>
        <begin position="390"/>
        <end position="425"/>
    </location>
</feature>
<name>A0A0S4IWD2_BODSA</name>
<feature type="compositionally biased region" description="Polar residues" evidence="2">
    <location>
        <begin position="407"/>
        <end position="416"/>
    </location>
</feature>
<feature type="compositionally biased region" description="Low complexity" evidence="2">
    <location>
        <begin position="640"/>
        <end position="649"/>
    </location>
</feature>
<feature type="compositionally biased region" description="Polar residues" evidence="2">
    <location>
        <begin position="819"/>
        <end position="838"/>
    </location>
</feature>
<keyword evidence="1" id="KW-0175">Coiled coil</keyword>
<feature type="region of interest" description="Disordered" evidence="2">
    <location>
        <begin position="444"/>
        <end position="478"/>
    </location>
</feature>
<protein>
    <submittedName>
        <fullName evidence="3">Uncharacterized protein</fullName>
    </submittedName>
</protein>
<dbReference type="Proteomes" id="UP000051952">
    <property type="component" value="Unassembled WGS sequence"/>
</dbReference>
<feature type="compositionally biased region" description="Gly residues" evidence="2">
    <location>
        <begin position="1024"/>
        <end position="1036"/>
    </location>
</feature>
<gene>
    <name evidence="3" type="ORF">BSAL_65555</name>
</gene>
<dbReference type="VEuPathDB" id="TriTrypDB:BSAL_65555"/>
<feature type="compositionally biased region" description="Low complexity" evidence="2">
    <location>
        <begin position="77"/>
        <end position="97"/>
    </location>
</feature>
<organism evidence="3 4">
    <name type="scientific">Bodo saltans</name>
    <name type="common">Flagellated protozoan</name>
    <dbReference type="NCBI Taxonomy" id="75058"/>
    <lineage>
        <taxon>Eukaryota</taxon>
        <taxon>Discoba</taxon>
        <taxon>Euglenozoa</taxon>
        <taxon>Kinetoplastea</taxon>
        <taxon>Metakinetoplastina</taxon>
        <taxon>Eubodonida</taxon>
        <taxon>Bodonidae</taxon>
        <taxon>Bodo</taxon>
    </lineage>
</organism>
<evidence type="ECO:0000313" key="3">
    <source>
        <dbReference type="EMBL" id="CUF76279.1"/>
    </source>
</evidence>
<feature type="compositionally biased region" description="Basic residues" evidence="2">
    <location>
        <begin position="731"/>
        <end position="743"/>
    </location>
</feature>
<keyword evidence="4" id="KW-1185">Reference proteome</keyword>
<dbReference type="EMBL" id="CYKH01000399">
    <property type="protein sequence ID" value="CUF76279.1"/>
    <property type="molecule type" value="Genomic_DNA"/>
</dbReference>
<evidence type="ECO:0000313" key="4">
    <source>
        <dbReference type="Proteomes" id="UP000051952"/>
    </source>
</evidence>
<dbReference type="AlphaFoldDB" id="A0A0S4IWD2"/>